<protein>
    <submittedName>
        <fullName evidence="2">Extracellular solute-binding protein</fullName>
    </submittedName>
</protein>
<dbReference type="Proteomes" id="UP000295075">
    <property type="component" value="Unassembled WGS sequence"/>
</dbReference>
<proteinExistence type="inferred from homology"/>
<dbReference type="Gene3D" id="3.40.190.10">
    <property type="entry name" value="Periplasmic binding protein-like II"/>
    <property type="match status" value="1"/>
</dbReference>
<comment type="similarity">
    <text evidence="1">Belongs to the bacterial solute-binding protein 1 family.</text>
</comment>
<reference evidence="2 3" key="1">
    <citation type="submission" date="2019-03" db="EMBL/GenBank/DDBJ databases">
        <title>Draft genome sequences of novel Actinobacteria.</title>
        <authorList>
            <person name="Sahin N."/>
            <person name="Ay H."/>
            <person name="Saygin H."/>
        </authorList>
    </citation>
    <scope>NUCLEOTIDE SEQUENCE [LARGE SCALE GENOMIC DNA]</scope>
    <source>
        <strain evidence="2 3">JCM 30547</strain>
    </source>
</reference>
<keyword evidence="3" id="KW-1185">Reference proteome</keyword>
<dbReference type="InterPro" id="IPR006311">
    <property type="entry name" value="TAT_signal"/>
</dbReference>
<dbReference type="EMBL" id="SMKA01000102">
    <property type="protein sequence ID" value="TDC26890.1"/>
    <property type="molecule type" value="Genomic_DNA"/>
</dbReference>
<sequence length="561" mass="60060">MEGLTVTGTGSSGPNRRSFLALVGAGTAAVAGGASLTACSDGGGGGSTTAGRAEATTKMTGLLPKYTAYEGVKPDLPGENGAAPGFTKYPTQLTRAVAEPPVKSGKEVTAMTPLWAPAPPGLGSNSYYAANNERIGAGVRFNIVNGIDYGDKLGPLLASGNIPELLCIPGWNISGLTRFGQAVDKLFEDLTPHLAGDKVSPYPMLANLPTSAWAYAVWNSQLKAVPFPSDGIPWLLYYRKDLMDKVGAQPPKTIADLEALGKQLTDAKRKQWAFGSIADEVQRAYGVPAGWRKDSTGKLVNKIETPEFEEAVAFVRKTFQNGWVHPEVVANSGGDQKPLFEGGQIVIRQDGTGTWGETLQRQQTINPSFQMQAVLPFAHDGGTPIVWSGDPAGIFTFVKKGLPADRIAELLGVLNYTAAPFGTEENQLYNYGLEGKHYTRQPSGAPKLTPLGQKEIAPTYLFLGGRPLAITTSEYPGYVESMSALQNAIAKVREKNLFEGIRVEQPAKFAALATPFDDKVQDIYRGRRPMSDLKVAVKEWQTKGGDAGRDFYAKVLSDNGR</sequence>
<dbReference type="InterPro" id="IPR050490">
    <property type="entry name" value="Bact_solute-bd_prot1"/>
</dbReference>
<evidence type="ECO:0000256" key="1">
    <source>
        <dbReference type="ARBA" id="ARBA00008520"/>
    </source>
</evidence>
<dbReference type="SUPFAM" id="SSF53850">
    <property type="entry name" value="Periplasmic binding protein-like II"/>
    <property type="match status" value="1"/>
</dbReference>
<evidence type="ECO:0000313" key="2">
    <source>
        <dbReference type="EMBL" id="TDC26890.1"/>
    </source>
</evidence>
<dbReference type="PANTHER" id="PTHR43649">
    <property type="entry name" value="ARABINOSE-BINDING PROTEIN-RELATED"/>
    <property type="match status" value="1"/>
</dbReference>
<name>A0A4R4PWL8_9ACTN</name>
<dbReference type="PANTHER" id="PTHR43649:SF31">
    <property type="entry name" value="SN-GLYCEROL-3-PHOSPHATE-BINDING PERIPLASMIC PROTEIN UGPB"/>
    <property type="match status" value="1"/>
</dbReference>
<accession>A0A4R4PWL8</accession>
<dbReference type="AlphaFoldDB" id="A0A4R4PWL8"/>
<gene>
    <name evidence="2" type="ORF">E1261_21655</name>
</gene>
<dbReference type="PROSITE" id="PS51318">
    <property type="entry name" value="TAT"/>
    <property type="match status" value="1"/>
</dbReference>
<organism evidence="2 3">
    <name type="scientific">Kribbella albertanoniae</name>
    <dbReference type="NCBI Taxonomy" id="1266829"/>
    <lineage>
        <taxon>Bacteria</taxon>
        <taxon>Bacillati</taxon>
        <taxon>Actinomycetota</taxon>
        <taxon>Actinomycetes</taxon>
        <taxon>Propionibacteriales</taxon>
        <taxon>Kribbellaceae</taxon>
        <taxon>Kribbella</taxon>
    </lineage>
</organism>
<evidence type="ECO:0000313" key="3">
    <source>
        <dbReference type="Proteomes" id="UP000295075"/>
    </source>
</evidence>
<comment type="caution">
    <text evidence="2">The sequence shown here is derived from an EMBL/GenBank/DDBJ whole genome shotgun (WGS) entry which is preliminary data.</text>
</comment>
<dbReference type="OrthoDB" id="5166384at2"/>